<dbReference type="AlphaFoldDB" id="F2PLS7"/>
<dbReference type="VEuPathDB" id="FungiDB:TEQG_01883"/>
<proteinExistence type="predicted"/>
<reference evidence="3" key="1">
    <citation type="journal article" date="2012" name="MBio">
        <title>Comparative genome analysis of Trichophyton rubrum and related dermatophytes reveals candidate genes involved in infection.</title>
        <authorList>
            <person name="Martinez D.A."/>
            <person name="Oliver B.G."/>
            <person name="Graeser Y."/>
            <person name="Goldberg J.M."/>
            <person name="Li W."/>
            <person name="Martinez-Rossi N.M."/>
            <person name="Monod M."/>
            <person name="Shelest E."/>
            <person name="Barton R.C."/>
            <person name="Birch E."/>
            <person name="Brakhage A.A."/>
            <person name="Chen Z."/>
            <person name="Gurr S.J."/>
            <person name="Heiman D."/>
            <person name="Heitman J."/>
            <person name="Kosti I."/>
            <person name="Rossi A."/>
            <person name="Saif S."/>
            <person name="Samalova M."/>
            <person name="Saunders C.W."/>
            <person name="Shea T."/>
            <person name="Summerbell R.C."/>
            <person name="Xu J."/>
            <person name="Young S."/>
            <person name="Zeng Q."/>
            <person name="Birren B.W."/>
            <person name="Cuomo C.A."/>
            <person name="White T.C."/>
        </authorList>
    </citation>
    <scope>NUCLEOTIDE SEQUENCE [LARGE SCALE GENOMIC DNA]</scope>
    <source>
        <strain evidence="3">ATCC MYA-4606 / CBS 127.97</strain>
    </source>
</reference>
<name>F2PLS7_TRIEC</name>
<accession>F2PLS7</accession>
<evidence type="ECO:0000313" key="3">
    <source>
        <dbReference type="Proteomes" id="UP000009169"/>
    </source>
</evidence>
<dbReference type="HOGENOM" id="CLU_1778773_0_0_1"/>
<dbReference type="EMBL" id="DS995724">
    <property type="protein sequence ID" value="EGE02845.1"/>
    <property type="molecule type" value="Genomic_DNA"/>
</dbReference>
<feature type="compositionally biased region" description="Basic and acidic residues" evidence="1">
    <location>
        <begin position="56"/>
        <end position="85"/>
    </location>
</feature>
<feature type="compositionally biased region" description="Basic and acidic residues" evidence="1">
    <location>
        <begin position="31"/>
        <end position="41"/>
    </location>
</feature>
<feature type="region of interest" description="Disordered" evidence="1">
    <location>
        <begin position="15"/>
        <end position="95"/>
    </location>
</feature>
<evidence type="ECO:0000313" key="2">
    <source>
        <dbReference type="EMBL" id="EGE02845.1"/>
    </source>
</evidence>
<sequence length="146" mass="16620">MFTARSVAVPFHPAISLPGTVKIVQPQMKENSSKDSKDSKGRQQTGRQSWARKRNTKGEYGGRADCTSKKPWTDWDPETHARRDGPQGPPLPEDSRIYPFLVHGLGFKYNLTGLHAQKEQGEEQSWWMIRTSRPNGFPRHFSSFPP</sequence>
<evidence type="ECO:0000256" key="1">
    <source>
        <dbReference type="SAM" id="MobiDB-lite"/>
    </source>
</evidence>
<keyword evidence="3" id="KW-1185">Reference proteome</keyword>
<protein>
    <submittedName>
        <fullName evidence="2">Uncharacterized protein</fullName>
    </submittedName>
</protein>
<dbReference type="Proteomes" id="UP000009169">
    <property type="component" value="Unassembled WGS sequence"/>
</dbReference>
<gene>
    <name evidence="2" type="ORF">TEQG_01883</name>
</gene>
<organism evidence="2 3">
    <name type="scientific">Trichophyton equinum (strain ATCC MYA-4606 / CBS 127.97)</name>
    <name type="common">Horse ringworm fungus</name>
    <dbReference type="NCBI Taxonomy" id="559882"/>
    <lineage>
        <taxon>Eukaryota</taxon>
        <taxon>Fungi</taxon>
        <taxon>Dikarya</taxon>
        <taxon>Ascomycota</taxon>
        <taxon>Pezizomycotina</taxon>
        <taxon>Eurotiomycetes</taxon>
        <taxon>Eurotiomycetidae</taxon>
        <taxon>Onygenales</taxon>
        <taxon>Arthrodermataceae</taxon>
        <taxon>Trichophyton</taxon>
    </lineage>
</organism>